<keyword evidence="3" id="KW-1185">Reference proteome</keyword>
<reference evidence="2" key="1">
    <citation type="submission" date="2024-02" db="EMBL/GenBank/DDBJ databases">
        <authorList>
            <consortium name="ELIXIR-Norway"/>
            <consortium name="Elixir Norway"/>
        </authorList>
    </citation>
    <scope>NUCLEOTIDE SEQUENCE</scope>
</reference>
<feature type="region of interest" description="Disordered" evidence="1">
    <location>
        <begin position="141"/>
        <end position="163"/>
    </location>
</feature>
<dbReference type="EMBL" id="CAXAQS010000910">
    <property type="protein sequence ID" value="CAK9253604.1"/>
    <property type="molecule type" value="Genomic_DNA"/>
</dbReference>
<comment type="caution">
    <text evidence="2">The sequence shown here is derived from an EMBL/GenBank/DDBJ whole genome shotgun (WGS) entry which is preliminary data.</text>
</comment>
<name>A0ABP0VGV7_9BRYO</name>
<feature type="compositionally biased region" description="Polar residues" evidence="1">
    <location>
        <begin position="213"/>
        <end position="222"/>
    </location>
</feature>
<dbReference type="Proteomes" id="UP001497444">
    <property type="component" value="Unassembled WGS sequence"/>
</dbReference>
<evidence type="ECO:0000313" key="3">
    <source>
        <dbReference type="Proteomes" id="UP001497444"/>
    </source>
</evidence>
<organism evidence="2 3">
    <name type="scientific">Sphagnum jensenii</name>
    <dbReference type="NCBI Taxonomy" id="128206"/>
    <lineage>
        <taxon>Eukaryota</taxon>
        <taxon>Viridiplantae</taxon>
        <taxon>Streptophyta</taxon>
        <taxon>Embryophyta</taxon>
        <taxon>Bryophyta</taxon>
        <taxon>Sphagnophytina</taxon>
        <taxon>Sphagnopsida</taxon>
        <taxon>Sphagnales</taxon>
        <taxon>Sphagnaceae</taxon>
        <taxon>Sphagnum</taxon>
    </lineage>
</organism>
<gene>
    <name evidence="2" type="ORF">CSSPJE1EN1_LOCUS28982</name>
</gene>
<protein>
    <submittedName>
        <fullName evidence="2">Uncharacterized protein</fullName>
    </submittedName>
</protein>
<sequence>MKVEENCKRERVKWKRRREEWSGCVTDCLLDAYEDKWKSLDCGNSRRRHWEEVACHVSAQGRGRGRGDHGSKPPFQCCNKVDQMKKLTGERQRMSVLKWPHYSRLEFIFQGSSQRDTSSQGYGIPGGTDAGHVFPPVLDQNSLSSEAGSLVPEESVEEEKWQVQDEEFDIEKEDDNSSELPLQKLRPAYSLLGPISKVPRPQSTSTKDRREQLSTSNKSNPDIAASFQSFANSILKLEEAKLEMHQDSERLLVEREARQLDLQLKHTEMLLDTQLEITKLLTTQTWK</sequence>
<evidence type="ECO:0000256" key="1">
    <source>
        <dbReference type="SAM" id="MobiDB-lite"/>
    </source>
</evidence>
<dbReference type="InterPro" id="IPR044823">
    <property type="entry name" value="ASIL1/2-like"/>
</dbReference>
<accession>A0ABP0VGV7</accession>
<feature type="region of interest" description="Disordered" evidence="1">
    <location>
        <begin position="193"/>
        <end position="222"/>
    </location>
</feature>
<dbReference type="PANTHER" id="PTHR31307">
    <property type="entry name" value="TRIHELIX TRANSCRIPTION FACTOR ASIL2"/>
    <property type="match status" value="1"/>
</dbReference>
<evidence type="ECO:0000313" key="2">
    <source>
        <dbReference type="EMBL" id="CAK9253604.1"/>
    </source>
</evidence>
<proteinExistence type="predicted"/>
<dbReference type="PANTHER" id="PTHR31307:SF45">
    <property type="entry name" value="OS09G0558200 PROTEIN"/>
    <property type="match status" value="1"/>
</dbReference>